<organism evidence="2 3">
    <name type="scientific">Aggregatibacter aphrophilus</name>
    <name type="common">Haemophilus aphrophilus</name>
    <dbReference type="NCBI Taxonomy" id="732"/>
    <lineage>
        <taxon>Bacteria</taxon>
        <taxon>Pseudomonadati</taxon>
        <taxon>Pseudomonadota</taxon>
        <taxon>Gammaproteobacteria</taxon>
        <taxon>Pasteurellales</taxon>
        <taxon>Pasteurellaceae</taxon>
        <taxon>Aggregatibacter</taxon>
    </lineage>
</organism>
<evidence type="ECO:0000256" key="1">
    <source>
        <dbReference type="SAM" id="SignalP"/>
    </source>
</evidence>
<gene>
    <name evidence="2" type="ORF">NCTC5908_00037</name>
</gene>
<accession>A0A336N124</accession>
<dbReference type="STRING" id="732.ADJ80_09020"/>
<dbReference type="Proteomes" id="UP000253728">
    <property type="component" value="Unassembled WGS sequence"/>
</dbReference>
<dbReference type="EMBL" id="UFSP01000001">
    <property type="protein sequence ID" value="SSY92639.1"/>
    <property type="molecule type" value="Genomic_DNA"/>
</dbReference>
<dbReference type="AlphaFoldDB" id="A0A336N124"/>
<protein>
    <recommendedName>
        <fullName evidence="4">DUF5067 domain-containing protein</fullName>
    </recommendedName>
</protein>
<dbReference type="GeneID" id="49636178"/>
<evidence type="ECO:0000313" key="3">
    <source>
        <dbReference type="Proteomes" id="UP000253728"/>
    </source>
</evidence>
<name>A0A336N124_AGGAP</name>
<reference evidence="2 3" key="1">
    <citation type="submission" date="2018-06" db="EMBL/GenBank/DDBJ databases">
        <authorList>
            <consortium name="Pathogen Informatics"/>
            <person name="Doyle S."/>
        </authorList>
    </citation>
    <scope>NUCLEOTIDE SEQUENCE [LARGE SCALE GENOMIC DNA]</scope>
    <source>
        <strain evidence="2 3">NCTC5908</strain>
    </source>
</reference>
<sequence>MKYFNLFTSLVLSSFLALSSVNAAEPKAKTTQPVQQSTKTKNTQEAALSQFKKSVDIHFEERDIVVDEDNQAYVLVKYSVENKSNKSIKSLYWIAAYLYDQQMIYSQDVPLNFAQPMAPKAKITVNLRIPFNQIPEQYRTLFTHLQEPIQVYSVARNVTFADGQQINVAN</sequence>
<feature type="signal peptide" evidence="1">
    <location>
        <begin position="1"/>
        <end position="23"/>
    </location>
</feature>
<evidence type="ECO:0008006" key="4">
    <source>
        <dbReference type="Google" id="ProtNLM"/>
    </source>
</evidence>
<proteinExistence type="predicted"/>
<keyword evidence="1" id="KW-0732">Signal</keyword>
<evidence type="ECO:0000313" key="2">
    <source>
        <dbReference type="EMBL" id="SSY92639.1"/>
    </source>
</evidence>
<dbReference type="RefSeq" id="WP_005704127.1">
    <property type="nucleotide sequence ID" value="NZ_MAQF01000001.1"/>
</dbReference>
<feature type="chain" id="PRO_5016394611" description="DUF5067 domain-containing protein" evidence="1">
    <location>
        <begin position="24"/>
        <end position="170"/>
    </location>
</feature>